<reference evidence="1" key="1">
    <citation type="submission" date="2021-01" db="EMBL/GenBank/DDBJ databases">
        <title>Whole genome shotgun sequence of Actinoplanes siamensis NBRC 109076.</title>
        <authorList>
            <person name="Komaki H."/>
            <person name="Tamura T."/>
        </authorList>
    </citation>
    <scope>NUCLEOTIDE SEQUENCE</scope>
    <source>
        <strain evidence="1">NBRC 109076</strain>
    </source>
</reference>
<gene>
    <name evidence="1" type="ORF">Asi03nite_52390</name>
</gene>
<organism evidence="1 2">
    <name type="scientific">Actinoplanes siamensis</name>
    <dbReference type="NCBI Taxonomy" id="1223317"/>
    <lineage>
        <taxon>Bacteria</taxon>
        <taxon>Bacillati</taxon>
        <taxon>Actinomycetota</taxon>
        <taxon>Actinomycetes</taxon>
        <taxon>Micromonosporales</taxon>
        <taxon>Micromonosporaceae</taxon>
        <taxon>Actinoplanes</taxon>
    </lineage>
</organism>
<dbReference type="Proteomes" id="UP000629619">
    <property type="component" value="Unassembled WGS sequence"/>
</dbReference>
<comment type="caution">
    <text evidence="1">The sequence shown here is derived from an EMBL/GenBank/DDBJ whole genome shotgun (WGS) entry which is preliminary data.</text>
</comment>
<protein>
    <submittedName>
        <fullName evidence="1">Uncharacterized protein</fullName>
    </submittedName>
</protein>
<accession>A0A919TLX1</accession>
<keyword evidence="2" id="KW-1185">Reference proteome</keyword>
<name>A0A919TLX1_9ACTN</name>
<evidence type="ECO:0000313" key="2">
    <source>
        <dbReference type="Proteomes" id="UP000629619"/>
    </source>
</evidence>
<proteinExistence type="predicted"/>
<dbReference type="RefSeq" id="WP_203683181.1">
    <property type="nucleotide sequence ID" value="NZ_BOMW01000053.1"/>
</dbReference>
<evidence type="ECO:0000313" key="1">
    <source>
        <dbReference type="EMBL" id="GIF07701.1"/>
    </source>
</evidence>
<dbReference type="AlphaFoldDB" id="A0A919TLX1"/>
<sequence>MTNASPLGTLGTMAPTSQRLDADRCRRRLELLAALAHAKSVRESAPPQRARDLRLRELIATRRRTTN</sequence>
<dbReference type="EMBL" id="BOMW01000053">
    <property type="protein sequence ID" value="GIF07701.1"/>
    <property type="molecule type" value="Genomic_DNA"/>
</dbReference>